<dbReference type="AlphaFoldDB" id="A0A1E5FS89"/>
<keyword evidence="2" id="KW-0413">Isomerase</keyword>
<dbReference type="Proteomes" id="UP000094802">
    <property type="component" value="Unassembled WGS sequence"/>
</dbReference>
<name>A0A1E5FS89_VIBSP</name>
<dbReference type="PANTHER" id="PTHR13887:SF51">
    <property type="entry name" value="DSBA FAMILY PROTEIN"/>
    <property type="match status" value="1"/>
</dbReference>
<evidence type="ECO:0000259" key="1">
    <source>
        <dbReference type="Pfam" id="PF01323"/>
    </source>
</evidence>
<dbReference type="PANTHER" id="PTHR13887">
    <property type="entry name" value="GLUTATHIONE S-TRANSFERASE KAPPA"/>
    <property type="match status" value="1"/>
</dbReference>
<dbReference type="RefSeq" id="WP_019820920.1">
    <property type="nucleotide sequence ID" value="NZ_AJZD02000148.1"/>
</dbReference>
<gene>
    <name evidence="2" type="ORF">A142_21180</name>
</gene>
<dbReference type="SUPFAM" id="SSF52833">
    <property type="entry name" value="Thioredoxin-like"/>
    <property type="match status" value="1"/>
</dbReference>
<reference evidence="2 3" key="1">
    <citation type="journal article" date="2012" name="Science">
        <title>Ecological populations of bacteria act as socially cohesive units of antibiotic production and resistance.</title>
        <authorList>
            <person name="Cordero O.X."/>
            <person name="Wildschutte H."/>
            <person name="Kirkup B."/>
            <person name="Proehl S."/>
            <person name="Ngo L."/>
            <person name="Hussain F."/>
            <person name="Le Roux F."/>
            <person name="Mincer T."/>
            <person name="Polz M.F."/>
        </authorList>
    </citation>
    <scope>NUCLEOTIDE SEQUENCE [LARGE SCALE GENOMIC DNA]</scope>
    <source>
        <strain evidence="2 3">12E03</strain>
    </source>
</reference>
<dbReference type="EMBL" id="AJZD02000148">
    <property type="protein sequence ID" value="OEF93397.1"/>
    <property type="molecule type" value="Genomic_DNA"/>
</dbReference>
<evidence type="ECO:0000313" key="2">
    <source>
        <dbReference type="EMBL" id="OEF93397.1"/>
    </source>
</evidence>
<accession>A0A1E5FS89</accession>
<dbReference type="GO" id="GO:0016853">
    <property type="term" value="F:isomerase activity"/>
    <property type="evidence" value="ECO:0007669"/>
    <property type="project" value="UniProtKB-KW"/>
</dbReference>
<dbReference type="InterPro" id="IPR036249">
    <property type="entry name" value="Thioredoxin-like_sf"/>
</dbReference>
<dbReference type="GO" id="GO:0016491">
    <property type="term" value="F:oxidoreductase activity"/>
    <property type="evidence" value="ECO:0007669"/>
    <property type="project" value="InterPro"/>
</dbReference>
<dbReference type="Gene3D" id="3.40.30.10">
    <property type="entry name" value="Glutaredoxin"/>
    <property type="match status" value="1"/>
</dbReference>
<feature type="domain" description="DSBA-like thioredoxin" evidence="1">
    <location>
        <begin position="3"/>
        <end position="180"/>
    </location>
</feature>
<comment type="caution">
    <text evidence="2">The sequence shown here is derived from an EMBL/GenBank/DDBJ whole genome shotgun (WGS) entry which is preliminary data.</text>
</comment>
<proteinExistence type="predicted"/>
<evidence type="ECO:0000313" key="3">
    <source>
        <dbReference type="Proteomes" id="UP000094802"/>
    </source>
</evidence>
<dbReference type="Pfam" id="PF01323">
    <property type="entry name" value="DSBA"/>
    <property type="match status" value="1"/>
</dbReference>
<dbReference type="OrthoDB" id="9813770at2"/>
<protein>
    <submittedName>
        <fullName evidence="2">Protein-disulfide isomerase</fullName>
    </submittedName>
</protein>
<dbReference type="CDD" id="cd03025">
    <property type="entry name" value="DsbA_FrnE_like"/>
    <property type="match status" value="1"/>
</dbReference>
<organism evidence="2 3">
    <name type="scientific">Vibrio splendidus 12E03</name>
    <dbReference type="NCBI Taxonomy" id="1191305"/>
    <lineage>
        <taxon>Bacteria</taxon>
        <taxon>Pseudomonadati</taxon>
        <taxon>Pseudomonadota</taxon>
        <taxon>Gammaproteobacteria</taxon>
        <taxon>Vibrionales</taxon>
        <taxon>Vibrionaceae</taxon>
        <taxon>Vibrio</taxon>
    </lineage>
</organism>
<dbReference type="InterPro" id="IPR001853">
    <property type="entry name" value="DSBA-like_thioredoxin_dom"/>
</dbReference>
<sequence>MVTIHYFYDPMCGWCYGATPLVESIASSSKYHLVMHSGGMLPAKLIAPSFRQHILNSDRRISEQTNAQFGQDYIERVADNEQLVLDSYLPTRAILVGESLGLDPFDMLKAIQKAHYIEGKAVNTLSSLEELAVQLGLDQQLWREKMQTGEPLEDAAIDISHQMMTRLGVQGYPTLMIEDNGEFKRLPHTEFYGRTEQWKTLLEI</sequence>